<dbReference type="HOGENOM" id="CLU_000445_114_72_3"/>
<keyword evidence="4" id="KW-0808">Transferase</keyword>
<feature type="domain" description="Response regulatory" evidence="3">
    <location>
        <begin position="5"/>
        <end position="120"/>
    </location>
</feature>
<dbReference type="eggNOG" id="COG3920">
    <property type="taxonomic scope" value="Bacteria"/>
</dbReference>
<dbReference type="InterPro" id="IPR036890">
    <property type="entry name" value="HATPase_C_sf"/>
</dbReference>
<keyword evidence="1 2" id="KW-0597">Phosphoprotein</keyword>
<dbReference type="Gene3D" id="3.30.565.10">
    <property type="entry name" value="Histidine kinase-like ATPase, C-terminal domain"/>
    <property type="match status" value="1"/>
</dbReference>
<dbReference type="SMART" id="SM00448">
    <property type="entry name" value="REC"/>
    <property type="match status" value="1"/>
</dbReference>
<sequence>MGKTRILVVEDEVITAKTIARKLQTLGYEVTAIASSGEKALAEVGTNLPDLVLMDIVLKGQMDGIETANEIRQRWGIPIIYLTAYADSNTLERAKQTSPFGYILKPLRNGDFDVTIQMALRKAADEAALYREKTLLVQEVEHQVKNNLQVISSLLNLQINRTTNPDVRAALIASQNRVLAMAIAHQHIDPDRNVTRVTLLPYLRELVERLMYSFAISSTNIGCHFEAPPCLTHLTLSLEKSVPCGIIINELISDILQYQLKRDDPQTDIFVRLQPAGASPDLSEPFSIAIHVADYKADGAEPFCSLAQLSDAAPIGLHLVNLLTEQLRGEFQIYEQDNELIFTLTFLLSDQV</sequence>
<keyword evidence="4" id="KW-0418">Kinase</keyword>
<dbReference type="OrthoDB" id="9809987at2"/>
<evidence type="ECO:0000256" key="1">
    <source>
        <dbReference type="ARBA" id="ARBA00022553"/>
    </source>
</evidence>
<evidence type="ECO:0000256" key="2">
    <source>
        <dbReference type="PROSITE-ProRule" id="PRU00169"/>
    </source>
</evidence>
<dbReference type="Gene3D" id="3.40.50.2300">
    <property type="match status" value="1"/>
</dbReference>
<dbReference type="KEGG" id="cyn:Cyan7425_2337"/>
<proteinExistence type="predicted"/>
<dbReference type="InterPro" id="IPR050595">
    <property type="entry name" value="Bact_response_regulator"/>
</dbReference>
<dbReference type="InterPro" id="IPR001789">
    <property type="entry name" value="Sig_transdc_resp-reg_receiver"/>
</dbReference>
<dbReference type="Gene3D" id="3.30.450.20">
    <property type="entry name" value="PAS domain"/>
    <property type="match status" value="1"/>
</dbReference>
<dbReference type="STRING" id="395961.Cyan7425_2337"/>
<gene>
    <name evidence="4" type="ordered locus">Cyan7425_2337</name>
</gene>
<dbReference type="InterPro" id="IPR011006">
    <property type="entry name" value="CheY-like_superfamily"/>
</dbReference>
<evidence type="ECO:0000313" key="4">
    <source>
        <dbReference type="EMBL" id="ACL44695.1"/>
    </source>
</evidence>
<dbReference type="SUPFAM" id="SSF52172">
    <property type="entry name" value="CheY-like"/>
    <property type="match status" value="1"/>
</dbReference>
<name>B8HWB6_CYAP4</name>
<dbReference type="PROSITE" id="PS50110">
    <property type="entry name" value="RESPONSE_REGULATORY"/>
    <property type="match status" value="1"/>
</dbReference>
<dbReference type="CDD" id="cd17534">
    <property type="entry name" value="REC_DC-like"/>
    <property type="match status" value="1"/>
</dbReference>
<protein>
    <submittedName>
        <fullName evidence="4">Signal transduction histidine kinase</fullName>
    </submittedName>
</protein>
<dbReference type="GO" id="GO:0000160">
    <property type="term" value="P:phosphorelay signal transduction system"/>
    <property type="evidence" value="ECO:0007669"/>
    <property type="project" value="InterPro"/>
</dbReference>
<feature type="modified residue" description="4-aspartylphosphate" evidence="2">
    <location>
        <position position="55"/>
    </location>
</feature>
<dbReference type="eggNOG" id="COG0784">
    <property type="taxonomic scope" value="Bacteria"/>
</dbReference>
<accession>B8HWB6</accession>
<dbReference type="Pfam" id="PF07568">
    <property type="entry name" value="HisKA_2"/>
    <property type="match status" value="1"/>
</dbReference>
<reference evidence="4" key="1">
    <citation type="submission" date="2009-01" db="EMBL/GenBank/DDBJ databases">
        <title>Complete sequence of chromosome Cyanothece sp. PCC 7425.</title>
        <authorList>
            <consortium name="US DOE Joint Genome Institute"/>
            <person name="Lucas S."/>
            <person name="Copeland A."/>
            <person name="Lapidus A."/>
            <person name="Glavina del Rio T."/>
            <person name="Dalin E."/>
            <person name="Tice H."/>
            <person name="Bruce D."/>
            <person name="Goodwin L."/>
            <person name="Pitluck S."/>
            <person name="Sims D."/>
            <person name="Meineke L."/>
            <person name="Brettin T."/>
            <person name="Detter J.C."/>
            <person name="Han C."/>
            <person name="Larimer F."/>
            <person name="Land M."/>
            <person name="Hauser L."/>
            <person name="Kyrpides N."/>
            <person name="Ovchinnikova G."/>
            <person name="Liberton M."/>
            <person name="Stoeckel J."/>
            <person name="Banerjee A."/>
            <person name="Singh A."/>
            <person name="Page L."/>
            <person name="Sato H."/>
            <person name="Zhao L."/>
            <person name="Sherman L."/>
            <person name="Pakrasi H."/>
            <person name="Richardson P."/>
        </authorList>
    </citation>
    <scope>NUCLEOTIDE SEQUENCE</scope>
    <source>
        <strain evidence="4">PCC 7425</strain>
    </source>
</reference>
<organism evidence="4">
    <name type="scientific">Cyanothece sp. (strain PCC 7425 / ATCC 29141)</name>
    <dbReference type="NCBI Taxonomy" id="395961"/>
    <lineage>
        <taxon>Bacteria</taxon>
        <taxon>Bacillati</taxon>
        <taxon>Cyanobacteriota</taxon>
        <taxon>Cyanophyceae</taxon>
        <taxon>Gomontiellales</taxon>
        <taxon>Cyanothecaceae</taxon>
        <taxon>Cyanothece</taxon>
    </lineage>
</organism>
<dbReference type="GO" id="GO:0016301">
    <property type="term" value="F:kinase activity"/>
    <property type="evidence" value="ECO:0007669"/>
    <property type="project" value="UniProtKB-KW"/>
</dbReference>
<dbReference type="PANTHER" id="PTHR44591">
    <property type="entry name" value="STRESS RESPONSE REGULATOR PROTEIN 1"/>
    <property type="match status" value="1"/>
</dbReference>
<dbReference type="EMBL" id="CP001344">
    <property type="protein sequence ID" value="ACL44695.1"/>
    <property type="molecule type" value="Genomic_DNA"/>
</dbReference>
<dbReference type="PANTHER" id="PTHR44591:SF3">
    <property type="entry name" value="RESPONSE REGULATORY DOMAIN-CONTAINING PROTEIN"/>
    <property type="match status" value="1"/>
</dbReference>
<dbReference type="InterPro" id="IPR011495">
    <property type="entry name" value="Sig_transdc_His_kin_sub2_dim/P"/>
</dbReference>
<dbReference type="AlphaFoldDB" id="B8HWB6"/>
<dbReference type="Pfam" id="PF00072">
    <property type="entry name" value="Response_reg"/>
    <property type="match status" value="1"/>
</dbReference>
<evidence type="ECO:0000259" key="3">
    <source>
        <dbReference type="PROSITE" id="PS50110"/>
    </source>
</evidence>